<dbReference type="SUPFAM" id="SSF48295">
    <property type="entry name" value="TrpR-like"/>
    <property type="match status" value="1"/>
</dbReference>
<dbReference type="GO" id="GO:0004803">
    <property type="term" value="F:transposase activity"/>
    <property type="evidence" value="ECO:0007669"/>
    <property type="project" value="InterPro"/>
</dbReference>
<dbReference type="GO" id="GO:0043565">
    <property type="term" value="F:sequence-specific DNA binding"/>
    <property type="evidence" value="ECO:0007669"/>
    <property type="project" value="InterPro"/>
</dbReference>
<gene>
    <name evidence="1" type="ORF">OGZ50_10215</name>
</gene>
<dbReference type="AlphaFoldDB" id="A0AAP3Z2J5"/>
<dbReference type="InterPro" id="IPR002514">
    <property type="entry name" value="Transposase_8"/>
</dbReference>
<dbReference type="Pfam" id="PF01527">
    <property type="entry name" value="HTH_Tnp_1"/>
    <property type="match status" value="1"/>
</dbReference>
<dbReference type="Proteomes" id="UP001152598">
    <property type="component" value="Unassembled WGS sequence"/>
</dbReference>
<reference evidence="1" key="1">
    <citation type="submission" date="2022-10" db="EMBL/GenBank/DDBJ databases">
        <authorList>
            <person name="Turner M.S."/>
            <person name="Huang W."/>
        </authorList>
    </citation>
    <scope>NUCLEOTIDE SEQUENCE</scope>
    <source>
        <strain evidence="1">54</strain>
    </source>
</reference>
<evidence type="ECO:0000313" key="1">
    <source>
        <dbReference type="EMBL" id="MDG4977108.1"/>
    </source>
</evidence>
<dbReference type="Gene3D" id="1.10.10.60">
    <property type="entry name" value="Homeodomain-like"/>
    <property type="match status" value="1"/>
</dbReference>
<dbReference type="RefSeq" id="WP_058206821.1">
    <property type="nucleotide sequence ID" value="NZ_JAOWLT010000006.1"/>
</dbReference>
<dbReference type="InterPro" id="IPR010921">
    <property type="entry name" value="Trp_repressor/repl_initiator"/>
</dbReference>
<dbReference type="GO" id="GO:0006313">
    <property type="term" value="P:DNA transposition"/>
    <property type="evidence" value="ECO:0007669"/>
    <property type="project" value="InterPro"/>
</dbReference>
<comment type="caution">
    <text evidence="1">The sequence shown here is derived from an EMBL/GenBank/DDBJ whole genome shotgun (WGS) entry which is preliminary data.</text>
</comment>
<name>A0AAP3Z2J5_9LACT</name>
<proteinExistence type="predicted"/>
<organism evidence="1 2">
    <name type="scientific">Lactococcus lactis</name>
    <dbReference type="NCBI Taxonomy" id="1358"/>
    <lineage>
        <taxon>Bacteria</taxon>
        <taxon>Bacillati</taxon>
        <taxon>Bacillota</taxon>
        <taxon>Bacilli</taxon>
        <taxon>Lactobacillales</taxon>
        <taxon>Streptococcaceae</taxon>
        <taxon>Lactococcus</taxon>
    </lineage>
</organism>
<accession>A0AAP3Z2J5</accession>
<reference evidence="1" key="2">
    <citation type="journal article" date="2023" name="Food Microbiol.">
        <title>Evaluation of the fermentation potential of lactic acid bacteria isolated from herbs, fruits and vegetables as starter cultures in nut-based milk alternatives.</title>
        <authorList>
            <person name="Huang W."/>
            <person name="Dong A."/>
            <person name="Pham H.T."/>
            <person name="Zhou C."/>
            <person name="Huo Z."/>
            <person name="Watjen A.P."/>
            <person name="Prakash S."/>
            <person name="Bang-Berthelsen C.H."/>
            <person name="Turner M.S."/>
        </authorList>
    </citation>
    <scope>NUCLEOTIDE SEQUENCE</scope>
    <source>
        <strain evidence="1">54</strain>
    </source>
</reference>
<evidence type="ECO:0000313" key="2">
    <source>
        <dbReference type="Proteomes" id="UP001152598"/>
    </source>
</evidence>
<dbReference type="EMBL" id="JAOWLV010000006">
    <property type="protein sequence ID" value="MDG4977108.1"/>
    <property type="molecule type" value="Genomic_DNA"/>
</dbReference>
<sequence>MRKNKKYTGEFKEKVVKEYLSGQHGGLNTVAKIYDVRNVSQLKKWVKKYREDPTSLHRENRGRKNYLQKLTNLEKNFYKRRLII</sequence>
<protein>
    <submittedName>
        <fullName evidence="1">Transposase</fullName>
    </submittedName>
</protein>